<evidence type="ECO:0000313" key="3">
    <source>
        <dbReference type="Proteomes" id="UP000677218"/>
    </source>
</evidence>
<feature type="transmembrane region" description="Helical" evidence="1">
    <location>
        <begin position="31"/>
        <end position="53"/>
    </location>
</feature>
<feature type="transmembrane region" description="Helical" evidence="1">
    <location>
        <begin position="65"/>
        <end position="85"/>
    </location>
</feature>
<keyword evidence="1" id="KW-0472">Membrane</keyword>
<accession>A0A916VIK7</accession>
<keyword evidence="1" id="KW-0812">Transmembrane</keyword>
<feature type="transmembrane region" description="Helical" evidence="1">
    <location>
        <begin position="106"/>
        <end position="125"/>
    </location>
</feature>
<evidence type="ECO:0000256" key="1">
    <source>
        <dbReference type="SAM" id="Phobius"/>
    </source>
</evidence>
<gene>
    <name evidence="2" type="ORF">LCB40_12830</name>
</gene>
<dbReference type="EMBL" id="BMAY01000010">
    <property type="protein sequence ID" value="GFZ27403.1"/>
    <property type="molecule type" value="Genomic_DNA"/>
</dbReference>
<keyword evidence="1" id="KW-1133">Transmembrane helix</keyword>
<evidence type="ECO:0000313" key="2">
    <source>
        <dbReference type="EMBL" id="GFZ27403.1"/>
    </source>
</evidence>
<protein>
    <submittedName>
        <fullName evidence="2">Uncharacterized protein</fullName>
    </submittedName>
</protein>
<comment type="caution">
    <text evidence="2">The sequence shown here is derived from an EMBL/GenBank/DDBJ whole genome shotgun (WGS) entry which is preliminary data.</text>
</comment>
<proteinExistence type="predicted"/>
<organism evidence="2 3">
    <name type="scientific">Lactobacillus corticis</name>
    <dbReference type="NCBI Taxonomy" id="2201249"/>
    <lineage>
        <taxon>Bacteria</taxon>
        <taxon>Bacillati</taxon>
        <taxon>Bacillota</taxon>
        <taxon>Bacilli</taxon>
        <taxon>Lactobacillales</taxon>
        <taxon>Lactobacillaceae</taxon>
        <taxon>Lactobacillus</taxon>
    </lineage>
</organism>
<feature type="transmembrane region" description="Helical" evidence="1">
    <location>
        <begin position="145"/>
        <end position="163"/>
    </location>
</feature>
<reference evidence="2" key="1">
    <citation type="submission" date="2020-08" db="EMBL/GenBank/DDBJ databases">
        <title>Taxonomic study for Lactobacillus species isolated from hardwood bark.</title>
        <authorList>
            <person name="Tohno M."/>
            <person name="Tanizawa Y."/>
        </authorList>
    </citation>
    <scope>NUCLEOTIDE SEQUENCE</scope>
    <source>
        <strain evidence="2">B40</strain>
    </source>
</reference>
<sequence length="165" mass="18296">MLAASKRKFSGFLDRIAAGAKLDAKRLLKTYAYVLMAIPLAFFLLIAVQNAALKRSFSQMLTKSPVSAVGVIIAIVDFILGYYLLLSIDKVMKNRLTYRFFMWTQLISQLLVGNLFCAFFAGLGIHQGKQLEDDGKIPNRTIEAVAIVCSLLLIVCFTLILVISL</sequence>
<dbReference type="AlphaFoldDB" id="A0A916VIK7"/>
<dbReference type="RefSeq" id="WP_212781095.1">
    <property type="nucleotide sequence ID" value="NZ_BMAY01000010.1"/>
</dbReference>
<name>A0A916VIK7_9LACO</name>
<dbReference type="Proteomes" id="UP000677218">
    <property type="component" value="Unassembled WGS sequence"/>
</dbReference>
<keyword evidence="3" id="KW-1185">Reference proteome</keyword>